<evidence type="ECO:0008006" key="3">
    <source>
        <dbReference type="Google" id="ProtNLM"/>
    </source>
</evidence>
<evidence type="ECO:0000313" key="1">
    <source>
        <dbReference type="EMBL" id="BBF87684.1"/>
    </source>
</evidence>
<keyword evidence="2" id="KW-1185">Reference proteome</keyword>
<name>A0A3G9GJX0_9NEIS</name>
<sequence length="59" mass="6426">MRLREVCHLTGLSKTTIYKLGREGGFVPSISLGGSSVGWPSHLVEAWLAERLQKAMEAA</sequence>
<protein>
    <recommendedName>
        <fullName evidence="3">AlpA family transcriptional regulator</fullName>
    </recommendedName>
</protein>
<dbReference type="InterPro" id="IPR010260">
    <property type="entry name" value="AlpA"/>
</dbReference>
<reference evidence="2" key="3">
    <citation type="journal article" date="2017" name="Plant Physiol. Biochem.">
        <title>Differential oxidative and antioxidative response of duckweed Lemna minor toward plant growth promoting/inhibiting bacteria.</title>
        <authorList>
            <person name="Ishizawa H."/>
            <person name="Kuroda M."/>
            <person name="Morikawa M."/>
            <person name="Ike M."/>
        </authorList>
    </citation>
    <scope>NUCLEOTIDE SEQUENCE [LARGE SCALE GENOMIC DNA]</scope>
    <source>
        <strain evidence="2">H3</strain>
    </source>
</reference>
<dbReference type="KEGG" id="amah:DLM_4110"/>
<evidence type="ECO:0000313" key="2">
    <source>
        <dbReference type="Proteomes" id="UP000198290"/>
    </source>
</evidence>
<dbReference type="InterPro" id="IPR009061">
    <property type="entry name" value="DNA-bd_dom_put_sf"/>
</dbReference>
<dbReference type="SUPFAM" id="SSF46955">
    <property type="entry name" value="Putative DNA-binding domain"/>
    <property type="match status" value="1"/>
</dbReference>
<dbReference type="Pfam" id="PF05930">
    <property type="entry name" value="Phage_AlpA"/>
    <property type="match status" value="1"/>
</dbReference>
<proteinExistence type="predicted"/>
<organism evidence="1 2">
    <name type="scientific">Aquitalea magnusonii</name>
    <dbReference type="NCBI Taxonomy" id="332411"/>
    <lineage>
        <taxon>Bacteria</taxon>
        <taxon>Pseudomonadati</taxon>
        <taxon>Pseudomonadota</taxon>
        <taxon>Betaproteobacteria</taxon>
        <taxon>Neisseriales</taxon>
        <taxon>Chromobacteriaceae</taxon>
        <taxon>Aquitalea</taxon>
    </lineage>
</organism>
<dbReference type="Gene3D" id="1.10.238.160">
    <property type="match status" value="1"/>
</dbReference>
<dbReference type="EMBL" id="AP018823">
    <property type="protein sequence ID" value="BBF87684.1"/>
    <property type="molecule type" value="Genomic_DNA"/>
</dbReference>
<reference evidence="2" key="1">
    <citation type="journal article" date="2017" name="Biotechnol. Biofuels">
        <title>Evaluation of environmental bacterial communities as a factor affecting the growth of duckweed Lemna minor.</title>
        <authorList>
            <person name="Ishizawa H."/>
            <person name="Kuroda M."/>
            <person name="Morikawa M."/>
            <person name="Ike M."/>
        </authorList>
    </citation>
    <scope>NUCLEOTIDE SEQUENCE [LARGE SCALE GENOMIC DNA]</scope>
    <source>
        <strain evidence="2">H3</strain>
    </source>
</reference>
<dbReference type="Proteomes" id="UP000198290">
    <property type="component" value="Chromosome"/>
</dbReference>
<reference evidence="1 2" key="2">
    <citation type="journal article" date="2017" name="Genome Announc.">
        <title>Draft genome sequence of Aquitalea magnusonii strain H3, a plant growth-promoting bacterium of duckweed Lemna minor.</title>
        <authorList>
            <person name="Ishizawa H."/>
            <person name="Kuroda M."/>
            <person name="Ike M."/>
        </authorList>
    </citation>
    <scope>NUCLEOTIDE SEQUENCE [LARGE SCALE GENOMIC DNA]</scope>
    <source>
        <strain evidence="1 2">H3</strain>
    </source>
</reference>
<accession>A0A3G9GJX0</accession>
<dbReference type="AlphaFoldDB" id="A0A3G9GJX0"/>
<dbReference type="OrthoDB" id="9182156at2"/>
<gene>
    <name evidence="1" type="ORF">DLM_4110</name>
</gene>